<reference evidence="3 4" key="1">
    <citation type="journal article" date="2020" name="Nature">
        <title>Bacterial chemolithoautotrophy via manganese oxidation.</title>
        <authorList>
            <person name="Yu H."/>
            <person name="Leadbetter J.R."/>
        </authorList>
    </citation>
    <scope>NUCLEOTIDE SEQUENCE [LARGE SCALE GENOMIC DNA]</scope>
    <source>
        <strain evidence="3 4">Mn-1</strain>
    </source>
</reference>
<feature type="signal peptide" evidence="2">
    <location>
        <begin position="1"/>
        <end position="24"/>
    </location>
</feature>
<dbReference type="Proteomes" id="UP000534783">
    <property type="component" value="Unassembled WGS sequence"/>
</dbReference>
<evidence type="ECO:0008006" key="5">
    <source>
        <dbReference type="Google" id="ProtNLM"/>
    </source>
</evidence>
<gene>
    <name evidence="3" type="ORF">MNODULE_21905</name>
</gene>
<feature type="region of interest" description="Disordered" evidence="1">
    <location>
        <begin position="26"/>
        <end position="67"/>
    </location>
</feature>
<feature type="compositionally biased region" description="Basic and acidic residues" evidence="1">
    <location>
        <begin position="26"/>
        <end position="38"/>
    </location>
</feature>
<feature type="chain" id="PRO_5031095557" description="DUF305 domain-containing protein" evidence="2">
    <location>
        <begin position="25"/>
        <end position="142"/>
    </location>
</feature>
<protein>
    <recommendedName>
        <fullName evidence="5">DUF305 domain-containing protein</fullName>
    </recommendedName>
</protein>
<keyword evidence="2" id="KW-0732">Signal</keyword>
<dbReference type="AlphaFoldDB" id="A0A7X6ID67"/>
<name>A0A7X6ID67_9BACT</name>
<evidence type="ECO:0000256" key="1">
    <source>
        <dbReference type="SAM" id="MobiDB-lite"/>
    </source>
</evidence>
<dbReference type="EMBL" id="VTOW01000007">
    <property type="protein sequence ID" value="NKE73418.1"/>
    <property type="molecule type" value="Genomic_DNA"/>
</dbReference>
<keyword evidence="4" id="KW-1185">Reference proteome</keyword>
<proteinExistence type="predicted"/>
<evidence type="ECO:0000256" key="2">
    <source>
        <dbReference type="SAM" id="SignalP"/>
    </source>
</evidence>
<evidence type="ECO:0000313" key="4">
    <source>
        <dbReference type="Proteomes" id="UP000534783"/>
    </source>
</evidence>
<comment type="caution">
    <text evidence="3">The sequence shown here is derived from an EMBL/GenBank/DDBJ whole genome shotgun (WGS) entry which is preliminary data.</text>
</comment>
<organism evidence="3 4">
    <name type="scientific">Candidatus Manganitrophus noduliformans</name>
    <dbReference type="NCBI Taxonomy" id="2606439"/>
    <lineage>
        <taxon>Bacteria</taxon>
        <taxon>Pseudomonadati</taxon>
        <taxon>Nitrospirota</taxon>
        <taxon>Nitrospiria</taxon>
        <taxon>Candidatus Troglogloeales</taxon>
        <taxon>Candidatus Manganitrophaceae</taxon>
        <taxon>Candidatus Manganitrophus</taxon>
    </lineage>
</organism>
<sequence>MKQFLQLALLSILLGGLLAGPAWSEERKASPAQLRRDTQGPSSSQEEDKGSSSQMEVNGMKGGMMDDSMMSMMSRHHDMMGNMLNTMKEMTQVLKEEAKGPDTKARADQILGNIKKMENHHKMMMGMMNRMMPDHGGGTPNK</sequence>
<dbReference type="RefSeq" id="WP_168063374.1">
    <property type="nucleotide sequence ID" value="NZ_VTOW01000007.1"/>
</dbReference>
<accession>A0A7X6ID67</accession>
<evidence type="ECO:0000313" key="3">
    <source>
        <dbReference type="EMBL" id="NKE73418.1"/>
    </source>
</evidence>